<name>A0A803KVY8_CHEQI</name>
<dbReference type="Gramene" id="AUR62003196-RA">
    <property type="protein sequence ID" value="AUR62003196-RA:cds"/>
    <property type="gene ID" value="AUR62003196"/>
</dbReference>
<feature type="compositionally biased region" description="Low complexity" evidence="6">
    <location>
        <begin position="20"/>
        <end position="29"/>
    </location>
</feature>
<dbReference type="EnsemblPlants" id="AUR62003196-RA">
    <property type="protein sequence ID" value="AUR62003196-RA:cds"/>
    <property type="gene ID" value="AUR62003196"/>
</dbReference>
<dbReference type="PANTHER" id="PTHR31113">
    <property type="entry name" value="UPF0496 PROTEIN 3-RELATED"/>
    <property type="match status" value="1"/>
</dbReference>
<sequence>MGAKSSKGPNNPNPPTIDENTNTQMNNFNNTGELSSYLQACQLDPDVQVFDSHLHERTTNIINSLAKNSNDSAEEDGGFEVHSVSLDSLRQVAGCLIDMNQEVVRVILECKKDIWNNQELFGLVQDYFEYSVQTLDFFTALDKCLKRVRDRQLIIQVALLQLEENNGDQNRDYSKILQELRNFKEAGDPFTTEFFSMFQSVYKQQVVMFEKLQLRKHKLDKKLKSLKVYRKVSNIIFAASFISVIICSVVAAAISAPPLVSALAAAASAPMGGIGRWMNSLWKKYENELKNQRELINSMQVGTYIAIKDLDSIRILVDKLMVQVESMLAHTEIALTQEGAVSVVIEEIKKKQAEFLKAIDELGEHGNKYSRDIRRARTVILQRIIKHPNED</sequence>
<dbReference type="GeneID" id="110722922"/>
<keyword evidence="3 7" id="KW-0812">Transmembrane</keyword>
<dbReference type="InterPro" id="IPR007749">
    <property type="entry name" value="DUF677"/>
</dbReference>
<dbReference type="Pfam" id="PF05055">
    <property type="entry name" value="DUF677"/>
    <property type="match status" value="1"/>
</dbReference>
<comment type="similarity">
    <text evidence="2">Belongs to the UPF0496 family.</text>
</comment>
<evidence type="ECO:0000256" key="3">
    <source>
        <dbReference type="ARBA" id="ARBA00022692"/>
    </source>
</evidence>
<feature type="transmembrane region" description="Helical" evidence="7">
    <location>
        <begin position="232"/>
        <end position="254"/>
    </location>
</feature>
<keyword evidence="9" id="KW-1185">Reference proteome</keyword>
<accession>A0A803KVY8</accession>
<evidence type="ECO:0000313" key="8">
    <source>
        <dbReference type="EnsemblPlants" id="AUR62003196-RA:cds"/>
    </source>
</evidence>
<reference evidence="8" key="2">
    <citation type="submission" date="2021-03" db="UniProtKB">
        <authorList>
            <consortium name="EnsemblPlants"/>
        </authorList>
    </citation>
    <scope>IDENTIFICATION</scope>
</reference>
<evidence type="ECO:0000256" key="7">
    <source>
        <dbReference type="SAM" id="Phobius"/>
    </source>
</evidence>
<keyword evidence="5 7" id="KW-0472">Membrane</keyword>
<dbReference type="GO" id="GO:0016020">
    <property type="term" value="C:membrane"/>
    <property type="evidence" value="ECO:0007669"/>
    <property type="project" value="UniProtKB-SubCell"/>
</dbReference>
<dbReference type="PANTHER" id="PTHR31113:SF3">
    <property type="entry name" value="UPF0496 PROTEIN 1"/>
    <property type="match status" value="1"/>
</dbReference>
<organism evidence="8 9">
    <name type="scientific">Chenopodium quinoa</name>
    <name type="common">Quinoa</name>
    <dbReference type="NCBI Taxonomy" id="63459"/>
    <lineage>
        <taxon>Eukaryota</taxon>
        <taxon>Viridiplantae</taxon>
        <taxon>Streptophyta</taxon>
        <taxon>Embryophyta</taxon>
        <taxon>Tracheophyta</taxon>
        <taxon>Spermatophyta</taxon>
        <taxon>Magnoliopsida</taxon>
        <taxon>eudicotyledons</taxon>
        <taxon>Gunneridae</taxon>
        <taxon>Pentapetalae</taxon>
        <taxon>Caryophyllales</taxon>
        <taxon>Chenopodiaceae</taxon>
        <taxon>Chenopodioideae</taxon>
        <taxon>Atripliceae</taxon>
        <taxon>Chenopodium</taxon>
    </lineage>
</organism>
<feature type="region of interest" description="Disordered" evidence="6">
    <location>
        <begin position="1"/>
        <end position="29"/>
    </location>
</feature>
<evidence type="ECO:0000256" key="1">
    <source>
        <dbReference type="ARBA" id="ARBA00004370"/>
    </source>
</evidence>
<proteinExistence type="inferred from homology"/>
<evidence type="ECO:0000313" key="9">
    <source>
        <dbReference type="Proteomes" id="UP000596660"/>
    </source>
</evidence>
<comment type="subcellular location">
    <subcellularLocation>
        <location evidence="1">Membrane</location>
    </subcellularLocation>
</comment>
<evidence type="ECO:0000256" key="6">
    <source>
        <dbReference type="SAM" id="MobiDB-lite"/>
    </source>
</evidence>
<keyword evidence="4 7" id="KW-1133">Transmembrane helix</keyword>
<dbReference type="RefSeq" id="XP_021757897.1">
    <property type="nucleotide sequence ID" value="XM_021902205.1"/>
</dbReference>
<dbReference type="OrthoDB" id="679959at2759"/>
<reference evidence="8" key="1">
    <citation type="journal article" date="2017" name="Nature">
        <title>The genome of Chenopodium quinoa.</title>
        <authorList>
            <person name="Jarvis D.E."/>
            <person name="Ho Y.S."/>
            <person name="Lightfoot D.J."/>
            <person name="Schmoeckel S.M."/>
            <person name="Li B."/>
            <person name="Borm T.J.A."/>
            <person name="Ohyanagi H."/>
            <person name="Mineta K."/>
            <person name="Michell C.T."/>
            <person name="Saber N."/>
            <person name="Kharbatia N.M."/>
            <person name="Rupper R.R."/>
            <person name="Sharp A.R."/>
            <person name="Dally N."/>
            <person name="Boughton B.A."/>
            <person name="Woo Y.H."/>
            <person name="Gao G."/>
            <person name="Schijlen E.G.W.M."/>
            <person name="Guo X."/>
            <person name="Momin A.A."/>
            <person name="Negrao S."/>
            <person name="Al-Babili S."/>
            <person name="Gehring C."/>
            <person name="Roessner U."/>
            <person name="Jung C."/>
            <person name="Murphy K."/>
            <person name="Arold S.T."/>
            <person name="Gojobori T."/>
            <person name="van der Linden C.G."/>
            <person name="van Loo E.N."/>
            <person name="Jellen E.N."/>
            <person name="Maughan P.J."/>
            <person name="Tester M."/>
        </authorList>
    </citation>
    <scope>NUCLEOTIDE SEQUENCE [LARGE SCALE GENOMIC DNA]</scope>
    <source>
        <strain evidence="8">cv. PI 614886</strain>
    </source>
</reference>
<dbReference type="Proteomes" id="UP000596660">
    <property type="component" value="Unplaced"/>
</dbReference>
<dbReference type="AlphaFoldDB" id="A0A803KVY8"/>
<protein>
    <submittedName>
        <fullName evidence="8">Uncharacterized protein</fullName>
    </submittedName>
</protein>
<evidence type="ECO:0000256" key="4">
    <source>
        <dbReference type="ARBA" id="ARBA00022989"/>
    </source>
</evidence>
<dbReference type="KEGG" id="cqi:110722922"/>
<evidence type="ECO:0000256" key="5">
    <source>
        <dbReference type="ARBA" id="ARBA00023136"/>
    </source>
</evidence>
<evidence type="ECO:0000256" key="2">
    <source>
        <dbReference type="ARBA" id="ARBA00009074"/>
    </source>
</evidence>
<gene>
    <name evidence="8" type="primary">LOC110722922</name>
</gene>